<reference evidence="8" key="1">
    <citation type="submission" date="2022-11" db="UniProtKB">
        <authorList>
            <consortium name="WormBaseParasite"/>
        </authorList>
    </citation>
    <scope>IDENTIFICATION</scope>
</reference>
<dbReference type="PANTHER" id="PTHR10736">
    <property type="entry name" value="BESTROPHIN"/>
    <property type="match status" value="1"/>
</dbReference>
<evidence type="ECO:0000256" key="1">
    <source>
        <dbReference type="ARBA" id="ARBA00004370"/>
    </source>
</evidence>
<evidence type="ECO:0000256" key="4">
    <source>
        <dbReference type="ARBA" id="ARBA00023136"/>
    </source>
</evidence>
<accession>A0A914WUT2</accession>
<organism evidence="7 8">
    <name type="scientific">Plectus sambesii</name>
    <dbReference type="NCBI Taxonomy" id="2011161"/>
    <lineage>
        <taxon>Eukaryota</taxon>
        <taxon>Metazoa</taxon>
        <taxon>Ecdysozoa</taxon>
        <taxon>Nematoda</taxon>
        <taxon>Chromadorea</taxon>
        <taxon>Plectida</taxon>
        <taxon>Plectina</taxon>
        <taxon>Plectoidea</taxon>
        <taxon>Plectidae</taxon>
        <taxon>Plectus</taxon>
    </lineage>
</organism>
<comment type="similarity">
    <text evidence="5 6">Belongs to the anion channel-forming bestrophin (TC 1.A.46) family. Calcium-sensitive chloride channel subfamily.</text>
</comment>
<name>A0A914WUT2_9BILA</name>
<keyword evidence="3 6" id="KW-1133">Transmembrane helix</keyword>
<evidence type="ECO:0000256" key="6">
    <source>
        <dbReference type="RuleBase" id="RU363126"/>
    </source>
</evidence>
<keyword evidence="6" id="KW-0869">Chloride channel</keyword>
<keyword evidence="6" id="KW-0813">Transport</keyword>
<dbReference type="AlphaFoldDB" id="A0A914WUT2"/>
<evidence type="ECO:0000256" key="2">
    <source>
        <dbReference type="ARBA" id="ARBA00022692"/>
    </source>
</evidence>
<keyword evidence="7" id="KW-1185">Reference proteome</keyword>
<dbReference type="GO" id="GO:0005254">
    <property type="term" value="F:chloride channel activity"/>
    <property type="evidence" value="ECO:0007669"/>
    <property type="project" value="UniProtKB-KW"/>
</dbReference>
<dbReference type="GO" id="GO:0034707">
    <property type="term" value="C:chloride channel complex"/>
    <property type="evidence" value="ECO:0007669"/>
    <property type="project" value="UniProtKB-KW"/>
</dbReference>
<evidence type="ECO:0000313" key="7">
    <source>
        <dbReference type="Proteomes" id="UP000887566"/>
    </source>
</evidence>
<feature type="transmembrane region" description="Helical" evidence="6">
    <location>
        <begin position="193"/>
        <end position="212"/>
    </location>
</feature>
<keyword evidence="2 6" id="KW-0812">Transmembrane</keyword>
<dbReference type="WBParaSite" id="PSAMB.scaffold4926size13132.g25509.t1">
    <property type="protein sequence ID" value="PSAMB.scaffold4926size13132.g25509.t1"/>
    <property type="gene ID" value="PSAMB.scaffold4926size13132.g25509"/>
</dbReference>
<keyword evidence="6" id="KW-1003">Cell membrane</keyword>
<evidence type="ECO:0000256" key="3">
    <source>
        <dbReference type="ARBA" id="ARBA00022989"/>
    </source>
</evidence>
<feature type="transmembrane region" description="Helical" evidence="6">
    <location>
        <begin position="233"/>
        <end position="251"/>
    </location>
</feature>
<proteinExistence type="inferred from homology"/>
<dbReference type="PANTHER" id="PTHR10736:SF0">
    <property type="entry name" value="BESTROPHIN HOMOLOG"/>
    <property type="match status" value="1"/>
</dbReference>
<keyword evidence="4 6" id="KW-0472">Membrane</keyword>
<protein>
    <recommendedName>
        <fullName evidence="6">Bestrophin homolog</fullName>
    </recommendedName>
</protein>
<dbReference type="Proteomes" id="UP000887566">
    <property type="component" value="Unplaced"/>
</dbReference>
<dbReference type="InterPro" id="IPR000615">
    <property type="entry name" value="Bestrophin"/>
</dbReference>
<dbReference type="InterPro" id="IPR021134">
    <property type="entry name" value="Bestrophin-like"/>
</dbReference>
<dbReference type="GO" id="GO:0005886">
    <property type="term" value="C:plasma membrane"/>
    <property type="evidence" value="ECO:0007669"/>
    <property type="project" value="UniProtKB-SubCell"/>
</dbReference>
<keyword evidence="6" id="KW-0406">Ion transport</keyword>
<evidence type="ECO:0000256" key="5">
    <source>
        <dbReference type="ARBA" id="ARBA00034769"/>
    </source>
</evidence>
<comment type="function">
    <text evidence="6">Forms chloride channels.</text>
</comment>
<sequence length="293" mass="34383">MYIILSLLYRLALTDYQRQIFEDVVSFCYKYADQIPLTFMLGFYVSLVITRWWDMLCNIGWVDPAALHLAAYVPGNDDRARMLRRNCVRYMVLTQTLVFRNISTAVRKRFPTDDTLVTAGLMTEQEKIAFDSVISPHKKNYLPTHWSMLLLRQARLEGRIMSDIFLRDLYEKINQFRGCVGKLAQYDWVPIPLVYTQVVFLTVRCYFLIALMGRQYIRPSNDRKGELNFSSPVDLYIPILSMIQFVFYVGWMKVAEALLNPFGEDDDDFEVNYMIDRNLQVCTFATRPLTRGQ</sequence>
<evidence type="ECO:0000313" key="8">
    <source>
        <dbReference type="WBParaSite" id="PSAMB.scaffold4926size13132.g25509.t1"/>
    </source>
</evidence>
<comment type="subcellular location">
    <subcellularLocation>
        <location evidence="6">Cell membrane</location>
        <topology evidence="6">Multi-pass membrane protein</topology>
    </subcellularLocation>
    <subcellularLocation>
        <location evidence="1">Membrane</location>
    </subcellularLocation>
</comment>
<dbReference type="Pfam" id="PF01062">
    <property type="entry name" value="Bestrophin"/>
    <property type="match status" value="1"/>
</dbReference>
<keyword evidence="6" id="KW-0868">Chloride</keyword>
<keyword evidence="6" id="KW-0407">Ion channel</keyword>